<evidence type="ECO:0000313" key="2">
    <source>
        <dbReference type="Proteomes" id="UP000095283"/>
    </source>
</evidence>
<accession>A0A1I7WMR3</accession>
<keyword evidence="2" id="KW-1185">Reference proteome</keyword>
<dbReference type="WBParaSite" id="Hba_06436">
    <property type="protein sequence ID" value="Hba_06436"/>
    <property type="gene ID" value="Hba_06436"/>
</dbReference>
<sequence length="107" mass="12242">MSIISVVLCIVGGRINHLRKEEQSFCGRPSLTKGLIHHTKSYTIPFLHNSLYTSTRLHYSIFILTLPLVHFSIFPYVLHHIGLAAALLLLVDDNPSDERSVHFFRFL</sequence>
<organism evidence="2 3">
    <name type="scientific">Heterorhabditis bacteriophora</name>
    <name type="common">Entomopathogenic nematode worm</name>
    <dbReference type="NCBI Taxonomy" id="37862"/>
    <lineage>
        <taxon>Eukaryota</taxon>
        <taxon>Metazoa</taxon>
        <taxon>Ecdysozoa</taxon>
        <taxon>Nematoda</taxon>
        <taxon>Chromadorea</taxon>
        <taxon>Rhabditida</taxon>
        <taxon>Rhabditina</taxon>
        <taxon>Rhabditomorpha</taxon>
        <taxon>Strongyloidea</taxon>
        <taxon>Heterorhabditidae</taxon>
        <taxon>Heterorhabditis</taxon>
    </lineage>
</organism>
<evidence type="ECO:0000313" key="3">
    <source>
        <dbReference type="WBParaSite" id="Hba_06436"/>
    </source>
</evidence>
<dbReference type="AlphaFoldDB" id="A0A1I7WMR3"/>
<keyword evidence="1" id="KW-0472">Membrane</keyword>
<keyword evidence="1" id="KW-0812">Transmembrane</keyword>
<keyword evidence="1" id="KW-1133">Transmembrane helix</keyword>
<name>A0A1I7WMR3_HETBA</name>
<dbReference type="Proteomes" id="UP000095283">
    <property type="component" value="Unplaced"/>
</dbReference>
<protein>
    <submittedName>
        <fullName evidence="3">Secreted protein</fullName>
    </submittedName>
</protein>
<proteinExistence type="predicted"/>
<reference evidence="3" key="1">
    <citation type="submission" date="2016-11" db="UniProtKB">
        <authorList>
            <consortium name="WormBaseParasite"/>
        </authorList>
    </citation>
    <scope>IDENTIFICATION</scope>
</reference>
<feature type="transmembrane region" description="Helical" evidence="1">
    <location>
        <begin position="57"/>
        <end position="78"/>
    </location>
</feature>
<evidence type="ECO:0000256" key="1">
    <source>
        <dbReference type="SAM" id="Phobius"/>
    </source>
</evidence>